<protein>
    <recommendedName>
        <fullName evidence="1">Ig-like domain-containing protein</fullName>
    </recommendedName>
</protein>
<accession>A0A5C3NC51</accession>
<gene>
    <name evidence="2" type="ORF">OE88DRAFT_1548029</name>
</gene>
<dbReference type="InterPro" id="IPR007110">
    <property type="entry name" value="Ig-like_dom"/>
</dbReference>
<evidence type="ECO:0000313" key="2">
    <source>
        <dbReference type="EMBL" id="TFK51451.1"/>
    </source>
</evidence>
<dbReference type="Proteomes" id="UP000305948">
    <property type="component" value="Unassembled WGS sequence"/>
</dbReference>
<name>A0A5C3NC51_9AGAM</name>
<feature type="domain" description="Ig-like" evidence="1">
    <location>
        <begin position="43"/>
        <end position="103"/>
    </location>
</feature>
<sequence>MTLIRCQNRPTAKSAAAHLLLVSAIRWLPLQLAGRSSLCFKRPSLFHRAEYPFATEGNHVFLSLGCEVDDCILASRRSRQQECSFHSPSLHWFQQPATVTQTG</sequence>
<proteinExistence type="predicted"/>
<organism evidence="2 3">
    <name type="scientific">Heliocybe sulcata</name>
    <dbReference type="NCBI Taxonomy" id="5364"/>
    <lineage>
        <taxon>Eukaryota</taxon>
        <taxon>Fungi</taxon>
        <taxon>Dikarya</taxon>
        <taxon>Basidiomycota</taxon>
        <taxon>Agaricomycotina</taxon>
        <taxon>Agaricomycetes</taxon>
        <taxon>Gloeophyllales</taxon>
        <taxon>Gloeophyllaceae</taxon>
        <taxon>Heliocybe</taxon>
    </lineage>
</organism>
<keyword evidence="3" id="KW-1185">Reference proteome</keyword>
<evidence type="ECO:0000313" key="3">
    <source>
        <dbReference type="Proteomes" id="UP000305948"/>
    </source>
</evidence>
<dbReference type="PROSITE" id="PS50835">
    <property type="entry name" value="IG_LIKE"/>
    <property type="match status" value="1"/>
</dbReference>
<dbReference type="EMBL" id="ML213511">
    <property type="protein sequence ID" value="TFK51451.1"/>
    <property type="molecule type" value="Genomic_DNA"/>
</dbReference>
<evidence type="ECO:0000259" key="1">
    <source>
        <dbReference type="PROSITE" id="PS50835"/>
    </source>
</evidence>
<reference evidence="2 3" key="1">
    <citation type="journal article" date="2019" name="Nat. Ecol. Evol.">
        <title>Megaphylogeny resolves global patterns of mushroom evolution.</title>
        <authorList>
            <person name="Varga T."/>
            <person name="Krizsan K."/>
            <person name="Foldi C."/>
            <person name="Dima B."/>
            <person name="Sanchez-Garcia M."/>
            <person name="Sanchez-Ramirez S."/>
            <person name="Szollosi G.J."/>
            <person name="Szarkandi J.G."/>
            <person name="Papp V."/>
            <person name="Albert L."/>
            <person name="Andreopoulos W."/>
            <person name="Angelini C."/>
            <person name="Antonin V."/>
            <person name="Barry K.W."/>
            <person name="Bougher N.L."/>
            <person name="Buchanan P."/>
            <person name="Buyck B."/>
            <person name="Bense V."/>
            <person name="Catcheside P."/>
            <person name="Chovatia M."/>
            <person name="Cooper J."/>
            <person name="Damon W."/>
            <person name="Desjardin D."/>
            <person name="Finy P."/>
            <person name="Geml J."/>
            <person name="Haridas S."/>
            <person name="Hughes K."/>
            <person name="Justo A."/>
            <person name="Karasinski D."/>
            <person name="Kautmanova I."/>
            <person name="Kiss B."/>
            <person name="Kocsube S."/>
            <person name="Kotiranta H."/>
            <person name="LaButti K.M."/>
            <person name="Lechner B.E."/>
            <person name="Liimatainen K."/>
            <person name="Lipzen A."/>
            <person name="Lukacs Z."/>
            <person name="Mihaltcheva S."/>
            <person name="Morgado L.N."/>
            <person name="Niskanen T."/>
            <person name="Noordeloos M.E."/>
            <person name="Ohm R.A."/>
            <person name="Ortiz-Santana B."/>
            <person name="Ovrebo C."/>
            <person name="Racz N."/>
            <person name="Riley R."/>
            <person name="Savchenko A."/>
            <person name="Shiryaev A."/>
            <person name="Soop K."/>
            <person name="Spirin V."/>
            <person name="Szebenyi C."/>
            <person name="Tomsovsky M."/>
            <person name="Tulloss R.E."/>
            <person name="Uehling J."/>
            <person name="Grigoriev I.V."/>
            <person name="Vagvolgyi C."/>
            <person name="Papp T."/>
            <person name="Martin F.M."/>
            <person name="Miettinen O."/>
            <person name="Hibbett D.S."/>
            <person name="Nagy L.G."/>
        </authorList>
    </citation>
    <scope>NUCLEOTIDE SEQUENCE [LARGE SCALE GENOMIC DNA]</scope>
    <source>
        <strain evidence="2 3">OMC1185</strain>
    </source>
</reference>
<dbReference type="AlphaFoldDB" id="A0A5C3NC51"/>